<dbReference type="SUPFAM" id="SSF50370">
    <property type="entry name" value="Ricin B-like lectins"/>
    <property type="match status" value="1"/>
</dbReference>
<comment type="caution">
    <text evidence="1">The sequence shown here is derived from an EMBL/GenBank/DDBJ whole genome shotgun (WGS) entry which is preliminary data.</text>
</comment>
<evidence type="ECO:0008006" key="3">
    <source>
        <dbReference type="Google" id="ProtNLM"/>
    </source>
</evidence>
<reference evidence="1 2" key="1">
    <citation type="submission" date="2024-05" db="EMBL/GenBank/DDBJ databases">
        <title>Genome sequencing and assembly of Indian major carp, Cirrhinus mrigala (Hamilton, 1822).</title>
        <authorList>
            <person name="Mohindra V."/>
            <person name="Chowdhury L.M."/>
            <person name="Lal K."/>
            <person name="Jena J.K."/>
        </authorList>
    </citation>
    <scope>NUCLEOTIDE SEQUENCE [LARGE SCALE GENOMIC DNA]</scope>
    <source>
        <strain evidence="1">CM1030</strain>
        <tissue evidence="1">Blood</tissue>
    </source>
</reference>
<dbReference type="EMBL" id="JAMKFB020000008">
    <property type="protein sequence ID" value="KAL0187218.1"/>
    <property type="molecule type" value="Genomic_DNA"/>
</dbReference>
<organism evidence="1 2">
    <name type="scientific">Cirrhinus mrigala</name>
    <name type="common">Mrigala</name>
    <dbReference type="NCBI Taxonomy" id="683832"/>
    <lineage>
        <taxon>Eukaryota</taxon>
        <taxon>Metazoa</taxon>
        <taxon>Chordata</taxon>
        <taxon>Craniata</taxon>
        <taxon>Vertebrata</taxon>
        <taxon>Euteleostomi</taxon>
        <taxon>Actinopterygii</taxon>
        <taxon>Neopterygii</taxon>
        <taxon>Teleostei</taxon>
        <taxon>Ostariophysi</taxon>
        <taxon>Cypriniformes</taxon>
        <taxon>Cyprinidae</taxon>
        <taxon>Labeoninae</taxon>
        <taxon>Labeonini</taxon>
        <taxon>Cirrhinus</taxon>
    </lineage>
</organism>
<evidence type="ECO:0000313" key="2">
    <source>
        <dbReference type="Proteomes" id="UP001529510"/>
    </source>
</evidence>
<feature type="non-terminal residue" evidence="1">
    <location>
        <position position="58"/>
    </location>
</feature>
<feature type="non-terminal residue" evidence="1">
    <location>
        <position position="1"/>
    </location>
</feature>
<keyword evidence="2" id="KW-1185">Reference proteome</keyword>
<proteinExistence type="predicted"/>
<accession>A0ABD0QND5</accession>
<dbReference type="AlphaFoldDB" id="A0ABD0QND5"/>
<dbReference type="InterPro" id="IPR035992">
    <property type="entry name" value="Ricin_B-like_lectins"/>
</dbReference>
<evidence type="ECO:0000313" key="1">
    <source>
        <dbReference type="EMBL" id="KAL0187218.1"/>
    </source>
</evidence>
<protein>
    <recommendedName>
        <fullName evidence="3">Ricin B lectin domain-containing protein</fullName>
    </recommendedName>
</protein>
<gene>
    <name evidence="1" type="ORF">M9458_018888</name>
</gene>
<sequence>KIDNMVKIILLPCNDSSPVQNWECKNGTLFGLKGHPLHLNYGHRGANLMLYKGTGPWS</sequence>
<dbReference type="Proteomes" id="UP001529510">
    <property type="component" value="Unassembled WGS sequence"/>
</dbReference>
<name>A0ABD0QND5_CIRMR</name>
<dbReference type="Gene3D" id="2.80.10.50">
    <property type="match status" value="1"/>
</dbReference>